<evidence type="ECO:0000256" key="1">
    <source>
        <dbReference type="ARBA" id="ARBA00004604"/>
    </source>
</evidence>
<feature type="compositionally biased region" description="Acidic residues" evidence="8">
    <location>
        <begin position="189"/>
        <end position="220"/>
    </location>
</feature>
<dbReference type="GO" id="GO:0006364">
    <property type="term" value="P:rRNA processing"/>
    <property type="evidence" value="ECO:0007669"/>
    <property type="project" value="UniProtKB-KW"/>
</dbReference>
<dbReference type="Pfam" id="PF04006">
    <property type="entry name" value="Mpp10"/>
    <property type="match status" value="2"/>
</dbReference>
<feature type="compositionally biased region" description="Basic and acidic residues" evidence="8">
    <location>
        <begin position="447"/>
        <end position="467"/>
    </location>
</feature>
<keyword evidence="2 7" id="KW-0690">Ribosome biogenesis</keyword>
<dbReference type="PANTHER" id="PTHR17039:SF0">
    <property type="entry name" value="U3 SMALL NUCLEOLAR RIBONUCLEOPROTEIN PROTEIN MPP10"/>
    <property type="match status" value="1"/>
</dbReference>
<feature type="region of interest" description="Disordered" evidence="8">
    <location>
        <begin position="526"/>
        <end position="546"/>
    </location>
</feature>
<keyword evidence="4 7" id="KW-0539">Nucleus</keyword>
<reference evidence="9 10" key="1">
    <citation type="submission" date="2020-08" db="EMBL/GenBank/DDBJ databases">
        <authorList>
            <person name="Hejnol A."/>
        </authorList>
    </citation>
    <scope>NUCLEOTIDE SEQUENCE [LARGE SCALE GENOMIC DNA]</scope>
</reference>
<keyword evidence="5 7" id="KW-0687">Ribonucleoprotein</keyword>
<evidence type="ECO:0000256" key="4">
    <source>
        <dbReference type="ARBA" id="ARBA00023242"/>
    </source>
</evidence>
<evidence type="ECO:0000256" key="6">
    <source>
        <dbReference type="ARBA" id="ARBA00029455"/>
    </source>
</evidence>
<dbReference type="OrthoDB" id="445326at2759"/>
<evidence type="ECO:0000256" key="5">
    <source>
        <dbReference type="ARBA" id="ARBA00023274"/>
    </source>
</evidence>
<dbReference type="Proteomes" id="UP000549394">
    <property type="component" value="Unassembled WGS sequence"/>
</dbReference>
<dbReference type="GO" id="GO:0034457">
    <property type="term" value="C:Mpp10 complex"/>
    <property type="evidence" value="ECO:0007669"/>
    <property type="project" value="UniProtKB-UniRule"/>
</dbReference>
<dbReference type="PIRSF" id="PIRSF017300">
    <property type="entry name" value="snoRNP_Mpp10"/>
    <property type="match status" value="1"/>
</dbReference>
<evidence type="ECO:0000313" key="10">
    <source>
        <dbReference type="Proteomes" id="UP000549394"/>
    </source>
</evidence>
<protein>
    <recommendedName>
        <fullName evidence="7">U3 small nucleolar ribonucleoprotein protein MPP10</fullName>
    </recommendedName>
</protein>
<proteinExistence type="inferred from homology"/>
<sequence length="546" mass="62634">MASAKHVLSFSKLIDSVTNLTGKSENFLRPQNSAALTFIKNTKILYDWNYKIALPSGQCVDKLYIDDFTDEQIWQQIELYNELYLKKHENLSLEESIEDCSVNGELEESEDEDKEGDEEMETETSPISKKQDEGEDELSSEVEEEKDDDMRENEDELKLPENEEDLEGDSDLEESDEEEKLKDILVSASDEDDDDAELRELDNEGNEDEEMEDLDSDDINEEKRGKDLLASDSDGEDASDILGKQVKKSSFEKRNEKMKGMIQNLEETNLAEKPWQLKGEVAAKARPENSLLQEHLDFDVSAKPSGEMTEEDNLSIETLIKQRIKDKFFDDVERKVKKIENIDDYKNKIVLDQGKSTKSLAEIYAEEYLKQTGQSIEEDEREDPVRKEIKDDMQSLFGKLDALSDSRFIPKPAAPDIKIITNQSTIHAEEVAPVTKTDVSQMAPEEISMKRKGDIKSSLEKTTTDRKRDRRLKKKVQHLKKVRKEKLEKNKKVTKKSALAELTKQAAGNKNINVIKENSDKRLSSSNFFHQLHNTIQPKSLKDKHI</sequence>
<evidence type="ECO:0000256" key="8">
    <source>
        <dbReference type="SAM" id="MobiDB-lite"/>
    </source>
</evidence>
<feature type="compositionally biased region" description="Acidic residues" evidence="8">
    <location>
        <begin position="162"/>
        <end position="178"/>
    </location>
</feature>
<comment type="similarity">
    <text evidence="6 7">Belongs to the MPP10 family.</text>
</comment>
<evidence type="ECO:0000256" key="2">
    <source>
        <dbReference type="ARBA" id="ARBA00022517"/>
    </source>
</evidence>
<dbReference type="GO" id="GO:0032040">
    <property type="term" value="C:small-subunit processome"/>
    <property type="evidence" value="ECO:0007669"/>
    <property type="project" value="TreeGrafter"/>
</dbReference>
<accession>A0A7I8W4E8</accession>
<comment type="caution">
    <text evidence="9">The sequence shown here is derived from an EMBL/GenBank/DDBJ whole genome shotgun (WGS) entry which is preliminary data.</text>
</comment>
<gene>
    <name evidence="9" type="ORF">DGYR_LOCUS10793</name>
</gene>
<feature type="region of interest" description="Disordered" evidence="8">
    <location>
        <begin position="98"/>
        <end position="255"/>
    </location>
</feature>
<evidence type="ECO:0000313" key="9">
    <source>
        <dbReference type="EMBL" id="CAD5123068.1"/>
    </source>
</evidence>
<dbReference type="InterPro" id="IPR012173">
    <property type="entry name" value="Mpp10"/>
</dbReference>
<dbReference type="EMBL" id="CAJFCJ010000019">
    <property type="protein sequence ID" value="CAD5123068.1"/>
    <property type="molecule type" value="Genomic_DNA"/>
</dbReference>
<evidence type="ECO:0000256" key="3">
    <source>
        <dbReference type="ARBA" id="ARBA00022552"/>
    </source>
</evidence>
<comment type="subcellular location">
    <subcellularLocation>
        <location evidence="1 7">Nucleus</location>
        <location evidence="1 7">Nucleolus</location>
    </subcellularLocation>
</comment>
<keyword evidence="10" id="KW-1185">Reference proteome</keyword>
<keyword evidence="3 7" id="KW-0698">rRNA processing</keyword>
<dbReference type="GO" id="GO:0005732">
    <property type="term" value="C:sno(s)RNA-containing ribonucleoprotein complex"/>
    <property type="evidence" value="ECO:0007669"/>
    <property type="project" value="UniProtKB-UniRule"/>
</dbReference>
<dbReference type="PANTHER" id="PTHR17039">
    <property type="entry name" value="U3 SMALL NUCLEOLAR RIBONUCLEOPROTEIN PROTEIN MPP10"/>
    <property type="match status" value="1"/>
</dbReference>
<comment type="function">
    <text evidence="7">Involved in nucleolar processing of pre-18S ribosomal RNA.</text>
</comment>
<feature type="region of interest" description="Disordered" evidence="8">
    <location>
        <begin position="435"/>
        <end position="475"/>
    </location>
</feature>
<feature type="compositionally biased region" description="Acidic residues" evidence="8">
    <location>
        <begin position="105"/>
        <end position="122"/>
    </location>
</feature>
<feature type="compositionally biased region" description="Acidic residues" evidence="8">
    <location>
        <begin position="133"/>
        <end position="155"/>
    </location>
</feature>
<organism evidence="9 10">
    <name type="scientific">Dimorphilus gyrociliatus</name>
    <dbReference type="NCBI Taxonomy" id="2664684"/>
    <lineage>
        <taxon>Eukaryota</taxon>
        <taxon>Metazoa</taxon>
        <taxon>Spiralia</taxon>
        <taxon>Lophotrochozoa</taxon>
        <taxon>Annelida</taxon>
        <taxon>Polychaeta</taxon>
        <taxon>Polychaeta incertae sedis</taxon>
        <taxon>Dinophilidae</taxon>
        <taxon>Dimorphilus</taxon>
    </lineage>
</organism>
<feature type="compositionally biased region" description="Polar residues" evidence="8">
    <location>
        <begin position="526"/>
        <end position="538"/>
    </location>
</feature>
<dbReference type="AlphaFoldDB" id="A0A7I8W4E8"/>
<name>A0A7I8W4E8_9ANNE</name>
<evidence type="ECO:0000256" key="7">
    <source>
        <dbReference type="PIRNR" id="PIRNR017300"/>
    </source>
</evidence>